<reference evidence="1 2" key="1">
    <citation type="journal article" date="2018" name="Sci. Rep.">
        <title>Genomic signatures of local adaptation to the degree of environmental predictability in rotifers.</title>
        <authorList>
            <person name="Franch-Gras L."/>
            <person name="Hahn C."/>
            <person name="Garcia-Roger E.M."/>
            <person name="Carmona M.J."/>
            <person name="Serra M."/>
            <person name="Gomez A."/>
        </authorList>
    </citation>
    <scope>NUCLEOTIDE SEQUENCE [LARGE SCALE GENOMIC DNA]</scope>
    <source>
        <strain evidence="1">HYR1</strain>
    </source>
</reference>
<keyword evidence="2" id="KW-1185">Reference proteome</keyword>
<name>A0A3M7PEK2_BRAPC</name>
<dbReference type="EMBL" id="REGN01011591">
    <property type="protein sequence ID" value="RMZ97154.1"/>
    <property type="molecule type" value="Genomic_DNA"/>
</dbReference>
<feature type="non-terminal residue" evidence="1">
    <location>
        <position position="1"/>
    </location>
</feature>
<evidence type="ECO:0000313" key="1">
    <source>
        <dbReference type="EMBL" id="RMZ97154.1"/>
    </source>
</evidence>
<evidence type="ECO:0000313" key="2">
    <source>
        <dbReference type="Proteomes" id="UP000276133"/>
    </source>
</evidence>
<sequence length="345" mass="39425">KDLEDLKKRSLAYGEYQTRYKNNPKETGIEMDMIKDFLINELDNLPFDSPILEINLDDAQCGKVNIMVDGKMRELDLSNQNDRQFIRDHIGAQGIRFFTTKNGISLSRPNFINYISSINPEKKFTQYDLTLLADQYNMNIKVITGNEKETTIETNNQDESKGELCVSLIDGHYEPMVKNADGKYALVSDLASPDNQCGPYAFFYAMKMNQLINENQMSFDDADKQTRNDIDLEIKNMVESMQAYALNSESSWKLFVGRDLEATSIVGGNKRIENSLPSGESYFNGTNIKIEQINKDDCVVFAIKMRVMAQSWISRYPGLGLNSLLSCLVLTRLKRSGLNWWRLTL</sequence>
<organism evidence="1 2">
    <name type="scientific">Brachionus plicatilis</name>
    <name type="common">Marine rotifer</name>
    <name type="synonym">Brachionus muelleri</name>
    <dbReference type="NCBI Taxonomy" id="10195"/>
    <lineage>
        <taxon>Eukaryota</taxon>
        <taxon>Metazoa</taxon>
        <taxon>Spiralia</taxon>
        <taxon>Gnathifera</taxon>
        <taxon>Rotifera</taxon>
        <taxon>Eurotatoria</taxon>
        <taxon>Monogononta</taxon>
        <taxon>Pseudotrocha</taxon>
        <taxon>Ploima</taxon>
        <taxon>Brachionidae</taxon>
        <taxon>Brachionus</taxon>
    </lineage>
</organism>
<dbReference type="Proteomes" id="UP000276133">
    <property type="component" value="Unassembled WGS sequence"/>
</dbReference>
<dbReference type="AlphaFoldDB" id="A0A3M7PEK2"/>
<accession>A0A3M7PEK2</accession>
<protein>
    <submittedName>
        <fullName evidence="1">Uncharacterized protein</fullName>
    </submittedName>
</protein>
<proteinExistence type="predicted"/>
<gene>
    <name evidence="1" type="ORF">BpHYR1_028459</name>
</gene>
<comment type="caution">
    <text evidence="1">The sequence shown here is derived from an EMBL/GenBank/DDBJ whole genome shotgun (WGS) entry which is preliminary data.</text>
</comment>